<evidence type="ECO:0000313" key="5">
    <source>
        <dbReference type="EMBL" id="WOC32623.1"/>
    </source>
</evidence>
<dbReference type="InterPro" id="IPR010499">
    <property type="entry name" value="AraC_E-bd"/>
</dbReference>
<dbReference type="InterPro" id="IPR011256">
    <property type="entry name" value="Reg_factor_effector_dom_sf"/>
</dbReference>
<dbReference type="GO" id="GO:0003700">
    <property type="term" value="F:DNA-binding transcription factor activity"/>
    <property type="evidence" value="ECO:0007669"/>
    <property type="project" value="InterPro"/>
</dbReference>
<dbReference type="InterPro" id="IPR018062">
    <property type="entry name" value="HTH_AraC-typ_CS"/>
</dbReference>
<evidence type="ECO:0000256" key="2">
    <source>
        <dbReference type="ARBA" id="ARBA00023125"/>
    </source>
</evidence>
<dbReference type="GO" id="GO:0043565">
    <property type="term" value="F:sequence-specific DNA binding"/>
    <property type="evidence" value="ECO:0007669"/>
    <property type="project" value="InterPro"/>
</dbReference>
<dbReference type="Proteomes" id="UP001300604">
    <property type="component" value="Chromosome"/>
</dbReference>
<dbReference type="SMART" id="SM00342">
    <property type="entry name" value="HTH_ARAC"/>
    <property type="match status" value="1"/>
</dbReference>
<keyword evidence="6" id="KW-1185">Reference proteome</keyword>
<dbReference type="EMBL" id="CP135996">
    <property type="protein sequence ID" value="WOC32623.1"/>
    <property type="molecule type" value="Genomic_DNA"/>
</dbReference>
<dbReference type="SUPFAM" id="SSF55136">
    <property type="entry name" value="Probable bacterial effector-binding domain"/>
    <property type="match status" value="1"/>
</dbReference>
<keyword evidence="1" id="KW-0805">Transcription regulation</keyword>
<sequence>MEWTQSLKLTISYIESHLLTEMTIQEIADTVCLSPFYFQKGFRIMTGYSVGEYIRQRRLYLAALESLSGQEKVIDLAYKYGYQTPESFTKAFIRFHGVSPAQLRGNASKIKVFLPLKITVTIQGGNDMDFTVQHMDPVQVIGFEKSFSEDSSYKEIPQFWSAFSEKCTSKSNSSEVQQVIDSCMVGEFGICIDDLNDGKQFRYMIAGTYKGGPVPDGMQLYTLPAGSWAKFRCVGPMPGALQSVNTEIFKNWLPGNPDYEIAQGISVEWYSLGEMSSPDYESEIWIPVKEK</sequence>
<dbReference type="Gene3D" id="3.20.80.10">
    <property type="entry name" value="Regulatory factor, effector binding domain"/>
    <property type="match status" value="1"/>
</dbReference>
<dbReference type="PROSITE" id="PS00041">
    <property type="entry name" value="HTH_ARAC_FAMILY_1"/>
    <property type="match status" value="1"/>
</dbReference>
<feature type="domain" description="HTH araC/xylS-type" evidence="4">
    <location>
        <begin position="8"/>
        <end position="106"/>
    </location>
</feature>
<keyword evidence="3" id="KW-0804">Transcription</keyword>
<gene>
    <name evidence="5" type="ORF">PXC00_01765</name>
</gene>
<evidence type="ECO:0000256" key="3">
    <source>
        <dbReference type="ARBA" id="ARBA00023163"/>
    </source>
</evidence>
<dbReference type="PANTHER" id="PTHR47504">
    <property type="entry name" value="RIGHT ORIGIN-BINDING PROTEIN"/>
    <property type="match status" value="1"/>
</dbReference>
<dbReference type="Pfam" id="PF12833">
    <property type="entry name" value="HTH_18"/>
    <property type="match status" value="1"/>
</dbReference>
<dbReference type="Pfam" id="PF14526">
    <property type="entry name" value="Cass2"/>
    <property type="match status" value="1"/>
</dbReference>
<reference evidence="6" key="1">
    <citation type="submission" date="2024-06" db="EMBL/GenBank/DDBJ databases">
        <title>Caproicibacterium argilliputei sp. nov, a novel caproic acid producing anaerobic bacterium isolated from pit mud.</title>
        <authorList>
            <person name="Zeng C."/>
        </authorList>
    </citation>
    <scope>NUCLEOTIDE SEQUENCE [LARGE SCALE GENOMIC DNA]</scope>
    <source>
        <strain evidence="6">ZCY20-5</strain>
    </source>
</reference>
<dbReference type="AlphaFoldDB" id="A0AA97H1N7"/>
<dbReference type="PROSITE" id="PS01124">
    <property type="entry name" value="HTH_ARAC_FAMILY_2"/>
    <property type="match status" value="1"/>
</dbReference>
<dbReference type="InterPro" id="IPR009057">
    <property type="entry name" value="Homeodomain-like_sf"/>
</dbReference>
<dbReference type="InterPro" id="IPR050959">
    <property type="entry name" value="MarA-like"/>
</dbReference>
<name>A0AA97H1N7_9FIRM</name>
<keyword evidence="2" id="KW-0238">DNA-binding</keyword>
<dbReference type="KEGG" id="carl:PXC00_01765"/>
<dbReference type="Gene3D" id="1.10.10.60">
    <property type="entry name" value="Homeodomain-like"/>
    <property type="match status" value="2"/>
</dbReference>
<evidence type="ECO:0000259" key="4">
    <source>
        <dbReference type="PROSITE" id="PS01124"/>
    </source>
</evidence>
<evidence type="ECO:0000256" key="1">
    <source>
        <dbReference type="ARBA" id="ARBA00023015"/>
    </source>
</evidence>
<accession>A0AA97H1N7</accession>
<dbReference type="PANTHER" id="PTHR47504:SF5">
    <property type="entry name" value="RIGHT ORIGIN-BINDING PROTEIN"/>
    <property type="match status" value="1"/>
</dbReference>
<evidence type="ECO:0000313" key="6">
    <source>
        <dbReference type="Proteomes" id="UP001300604"/>
    </source>
</evidence>
<organism evidence="5 6">
    <name type="scientific">Caproicibacterium argilliputei</name>
    <dbReference type="NCBI Taxonomy" id="3030016"/>
    <lineage>
        <taxon>Bacteria</taxon>
        <taxon>Bacillati</taxon>
        <taxon>Bacillota</taxon>
        <taxon>Clostridia</taxon>
        <taxon>Eubacteriales</taxon>
        <taxon>Oscillospiraceae</taxon>
        <taxon>Caproicibacterium</taxon>
    </lineage>
</organism>
<dbReference type="SUPFAM" id="SSF46689">
    <property type="entry name" value="Homeodomain-like"/>
    <property type="match status" value="2"/>
</dbReference>
<dbReference type="RefSeq" id="WP_275844518.1">
    <property type="nucleotide sequence ID" value="NZ_CP135996.1"/>
</dbReference>
<dbReference type="SMART" id="SM00871">
    <property type="entry name" value="AraC_E_bind"/>
    <property type="match status" value="1"/>
</dbReference>
<dbReference type="InterPro" id="IPR018060">
    <property type="entry name" value="HTH_AraC"/>
</dbReference>
<reference evidence="5 6" key="2">
    <citation type="submission" date="2024-06" db="EMBL/GenBank/DDBJ databases">
        <title>Caproicibacterium argilliputei sp. nov, a novel caproic acid producing anaerobic bacterium isolated from pit mud.</title>
        <authorList>
            <person name="Xia S."/>
        </authorList>
    </citation>
    <scope>NUCLEOTIDE SEQUENCE [LARGE SCALE GENOMIC DNA]</scope>
    <source>
        <strain evidence="5 6">ZCY20-5</strain>
    </source>
</reference>
<dbReference type="InterPro" id="IPR029441">
    <property type="entry name" value="Cass2"/>
</dbReference>
<proteinExistence type="predicted"/>
<protein>
    <submittedName>
        <fullName evidence="5">AraC family transcriptional regulator</fullName>
    </submittedName>
</protein>